<evidence type="ECO:0000313" key="3">
    <source>
        <dbReference type="Proteomes" id="UP000498740"/>
    </source>
</evidence>
<evidence type="ECO:0000256" key="1">
    <source>
        <dbReference type="SAM" id="MobiDB-lite"/>
    </source>
</evidence>
<proteinExistence type="predicted"/>
<dbReference type="EMBL" id="BLWD01000001">
    <property type="protein sequence ID" value="GFN07378.1"/>
    <property type="molecule type" value="Genomic_DNA"/>
</dbReference>
<sequence length="89" mass="9052">MPAAVLVVAVGAVTWPEAREQVGELLPVVGFLAAILVLAQLCADEGLFRAAGTWWPAPAGGRPARSSVGSSSSPPSSPPSSAWTPPWSC</sequence>
<organism evidence="2 3">
    <name type="scientific">Streptomyces microflavus</name>
    <name type="common">Streptomyces lipmanii</name>
    <dbReference type="NCBI Taxonomy" id="1919"/>
    <lineage>
        <taxon>Bacteria</taxon>
        <taxon>Bacillati</taxon>
        <taxon>Actinomycetota</taxon>
        <taxon>Actinomycetes</taxon>
        <taxon>Kitasatosporales</taxon>
        <taxon>Streptomycetaceae</taxon>
        <taxon>Streptomyces</taxon>
    </lineage>
</organism>
<dbReference type="Proteomes" id="UP000498740">
    <property type="component" value="Unassembled WGS sequence"/>
</dbReference>
<reference evidence="2 3" key="1">
    <citation type="submission" date="2020-05" db="EMBL/GenBank/DDBJ databases">
        <title>Whole genome shotgun sequence of Streptomyces microflavus NBRC 13062.</title>
        <authorList>
            <person name="Komaki H."/>
            <person name="Tamura T."/>
        </authorList>
    </citation>
    <scope>NUCLEOTIDE SEQUENCE [LARGE SCALE GENOMIC DNA]</scope>
    <source>
        <strain evidence="2 3">NBRC 13062</strain>
    </source>
</reference>
<gene>
    <name evidence="2" type="ORF">Smic_59340</name>
</gene>
<name>A0A7J0CYA3_STRMI</name>
<evidence type="ECO:0000313" key="2">
    <source>
        <dbReference type="EMBL" id="GFN07378.1"/>
    </source>
</evidence>
<feature type="region of interest" description="Disordered" evidence="1">
    <location>
        <begin position="59"/>
        <end position="89"/>
    </location>
</feature>
<dbReference type="AlphaFoldDB" id="A0A7J0CYA3"/>
<protein>
    <submittedName>
        <fullName evidence="2">Uncharacterized protein</fullName>
    </submittedName>
</protein>
<accession>A0A7J0CYA3</accession>
<comment type="caution">
    <text evidence="2">The sequence shown here is derived from an EMBL/GenBank/DDBJ whole genome shotgun (WGS) entry which is preliminary data.</text>
</comment>